<keyword evidence="1" id="KW-0812">Transmembrane</keyword>
<dbReference type="Proteomes" id="UP001201449">
    <property type="component" value="Unassembled WGS sequence"/>
</dbReference>
<organism evidence="2 3">
    <name type="scientific">Mariniradius sediminis</name>
    <dbReference type="NCBI Taxonomy" id="2909237"/>
    <lineage>
        <taxon>Bacteria</taxon>
        <taxon>Pseudomonadati</taxon>
        <taxon>Bacteroidota</taxon>
        <taxon>Cytophagia</taxon>
        <taxon>Cytophagales</taxon>
        <taxon>Cyclobacteriaceae</taxon>
        <taxon>Mariniradius</taxon>
    </lineage>
</organism>
<evidence type="ECO:0008006" key="4">
    <source>
        <dbReference type="Google" id="ProtNLM"/>
    </source>
</evidence>
<gene>
    <name evidence="2" type="ORF">L0U89_01065</name>
</gene>
<keyword evidence="1" id="KW-1133">Transmembrane helix</keyword>
<protein>
    <recommendedName>
        <fullName evidence="4">LysE type translocator</fullName>
    </recommendedName>
</protein>
<feature type="transmembrane region" description="Helical" evidence="1">
    <location>
        <begin position="12"/>
        <end position="34"/>
    </location>
</feature>
<reference evidence="2 3" key="1">
    <citation type="submission" date="2022-01" db="EMBL/GenBank/DDBJ databases">
        <title>Mariniradius saccharolyticus sp. nov., isolated from sediment of a river.</title>
        <authorList>
            <person name="Liu H."/>
        </authorList>
    </citation>
    <scope>NUCLEOTIDE SEQUENCE [LARGE SCALE GENOMIC DNA]</scope>
    <source>
        <strain evidence="2 3">RY-2</strain>
    </source>
</reference>
<dbReference type="RefSeq" id="WP_234859823.1">
    <property type="nucleotide sequence ID" value="NZ_JAKEVZ010000001.1"/>
</dbReference>
<keyword evidence="1" id="KW-0472">Membrane</keyword>
<sequence>MLHALVALFQGMFLLSGALMLLGLIRPVWVLWFLDRCNRLIVIRIYGGIGLAFFILWKTCSLLL</sequence>
<proteinExistence type="predicted"/>
<name>A0ABS9BNK5_9BACT</name>
<evidence type="ECO:0000313" key="2">
    <source>
        <dbReference type="EMBL" id="MCF1749643.1"/>
    </source>
</evidence>
<accession>A0ABS9BNK5</accession>
<comment type="caution">
    <text evidence="2">The sequence shown here is derived from an EMBL/GenBank/DDBJ whole genome shotgun (WGS) entry which is preliminary data.</text>
</comment>
<keyword evidence="3" id="KW-1185">Reference proteome</keyword>
<evidence type="ECO:0000313" key="3">
    <source>
        <dbReference type="Proteomes" id="UP001201449"/>
    </source>
</evidence>
<evidence type="ECO:0000256" key="1">
    <source>
        <dbReference type="SAM" id="Phobius"/>
    </source>
</evidence>
<dbReference type="EMBL" id="JAKEVZ010000001">
    <property type="protein sequence ID" value="MCF1749643.1"/>
    <property type="molecule type" value="Genomic_DNA"/>
</dbReference>
<feature type="transmembrane region" description="Helical" evidence="1">
    <location>
        <begin position="41"/>
        <end position="57"/>
    </location>
</feature>